<proteinExistence type="inferred from homology"/>
<dbReference type="PROSITE" id="PS51257">
    <property type="entry name" value="PROKAR_LIPOPROTEIN"/>
    <property type="match status" value="1"/>
</dbReference>
<keyword evidence="6 7" id="KW-0472">Membrane</keyword>
<dbReference type="AlphaFoldDB" id="A0A1I5GPE9"/>
<dbReference type="Pfam" id="PF00528">
    <property type="entry name" value="BPD_transp_1"/>
    <property type="match status" value="1"/>
</dbReference>
<dbReference type="InterPro" id="IPR000515">
    <property type="entry name" value="MetI-like"/>
</dbReference>
<dbReference type="EMBL" id="FOWD01000021">
    <property type="protein sequence ID" value="SFO37807.1"/>
    <property type="molecule type" value="Genomic_DNA"/>
</dbReference>
<feature type="transmembrane region" description="Helical" evidence="7">
    <location>
        <begin position="139"/>
        <end position="160"/>
    </location>
</feature>
<keyword evidence="2 7" id="KW-0813">Transport</keyword>
<protein>
    <submittedName>
        <fullName evidence="9">Putative aldouronate transport system permease protein</fullName>
    </submittedName>
</protein>
<name>A0A1I5GPE9_9FIRM</name>
<dbReference type="CDD" id="cd06261">
    <property type="entry name" value="TM_PBP2"/>
    <property type="match status" value="1"/>
</dbReference>
<comment type="subcellular location">
    <subcellularLocation>
        <location evidence="1 7">Cell membrane</location>
        <topology evidence="1 7">Multi-pass membrane protein</topology>
    </subcellularLocation>
</comment>
<evidence type="ECO:0000313" key="9">
    <source>
        <dbReference type="EMBL" id="SFO37807.1"/>
    </source>
</evidence>
<organism evidence="9 10">
    <name type="scientific">Anaerocolumna aminovalerica</name>
    <dbReference type="NCBI Taxonomy" id="1527"/>
    <lineage>
        <taxon>Bacteria</taxon>
        <taxon>Bacillati</taxon>
        <taxon>Bacillota</taxon>
        <taxon>Clostridia</taxon>
        <taxon>Lachnospirales</taxon>
        <taxon>Lachnospiraceae</taxon>
        <taxon>Anaerocolumna</taxon>
    </lineage>
</organism>
<evidence type="ECO:0000313" key="10">
    <source>
        <dbReference type="Proteomes" id="UP000198806"/>
    </source>
</evidence>
<evidence type="ECO:0000256" key="6">
    <source>
        <dbReference type="ARBA" id="ARBA00023136"/>
    </source>
</evidence>
<evidence type="ECO:0000256" key="3">
    <source>
        <dbReference type="ARBA" id="ARBA00022475"/>
    </source>
</evidence>
<dbReference type="PANTHER" id="PTHR43744">
    <property type="entry name" value="ABC TRANSPORTER PERMEASE PROTEIN MG189-RELATED-RELATED"/>
    <property type="match status" value="1"/>
</dbReference>
<evidence type="ECO:0000256" key="5">
    <source>
        <dbReference type="ARBA" id="ARBA00022989"/>
    </source>
</evidence>
<feature type="transmembrane region" description="Helical" evidence="7">
    <location>
        <begin position="259"/>
        <end position="276"/>
    </location>
</feature>
<reference evidence="9 10" key="1">
    <citation type="submission" date="2016-10" db="EMBL/GenBank/DDBJ databases">
        <authorList>
            <person name="de Groot N.N."/>
        </authorList>
    </citation>
    <scope>NUCLEOTIDE SEQUENCE [LARGE SCALE GENOMIC DNA]</scope>
    <source>
        <strain evidence="9 10">DSM 1283</strain>
    </source>
</reference>
<evidence type="ECO:0000256" key="4">
    <source>
        <dbReference type="ARBA" id="ARBA00022692"/>
    </source>
</evidence>
<comment type="similarity">
    <text evidence="7">Belongs to the binding-protein-dependent transport system permease family.</text>
</comment>
<dbReference type="RefSeq" id="WP_091687203.1">
    <property type="nucleotide sequence ID" value="NZ_BAABFM010000073.1"/>
</dbReference>
<keyword evidence="3" id="KW-1003">Cell membrane</keyword>
<dbReference type="PROSITE" id="PS50928">
    <property type="entry name" value="ABC_TM1"/>
    <property type="match status" value="1"/>
</dbReference>
<keyword evidence="10" id="KW-1185">Reference proteome</keyword>
<feature type="domain" description="ABC transmembrane type-1" evidence="8">
    <location>
        <begin position="67"/>
        <end position="276"/>
    </location>
</feature>
<feature type="transmembrane region" description="Helical" evidence="7">
    <location>
        <begin position="67"/>
        <end position="96"/>
    </location>
</feature>
<dbReference type="GO" id="GO:0055085">
    <property type="term" value="P:transmembrane transport"/>
    <property type="evidence" value="ECO:0007669"/>
    <property type="project" value="InterPro"/>
</dbReference>
<dbReference type="Gene3D" id="1.10.3720.10">
    <property type="entry name" value="MetI-like"/>
    <property type="match status" value="1"/>
</dbReference>
<keyword evidence="4 7" id="KW-0812">Transmembrane</keyword>
<accession>A0A1I5GPE9</accession>
<evidence type="ECO:0000256" key="7">
    <source>
        <dbReference type="RuleBase" id="RU363032"/>
    </source>
</evidence>
<evidence type="ECO:0000256" key="2">
    <source>
        <dbReference type="ARBA" id="ARBA00022448"/>
    </source>
</evidence>
<dbReference type="PANTHER" id="PTHR43744:SF9">
    <property type="entry name" value="POLYGALACTURONAN_RHAMNOGALACTURONAN TRANSPORT SYSTEM PERMEASE PROTEIN YTCP"/>
    <property type="match status" value="1"/>
</dbReference>
<dbReference type="OrthoDB" id="157184at2"/>
<evidence type="ECO:0000259" key="8">
    <source>
        <dbReference type="PROSITE" id="PS50928"/>
    </source>
</evidence>
<dbReference type="STRING" id="1527.SAMN04489757_12139"/>
<gene>
    <name evidence="9" type="ORF">SAMN04489757_12139</name>
</gene>
<dbReference type="Proteomes" id="UP000198806">
    <property type="component" value="Unassembled WGS sequence"/>
</dbReference>
<feature type="transmembrane region" description="Helical" evidence="7">
    <location>
        <begin position="108"/>
        <end position="127"/>
    </location>
</feature>
<sequence>MRKKINISDVIIFLVVLVMGLSCLLPLWNVVALSFSDSASATANRVRFLPVNFNLNAYKKIMEDAQFWKSFMISVVRVILGTVINMLLTILMAYPLSKSKKEFRAQGIYMKLAIFAMLFPAGMIPLFMVVKDVGLMDTIWSMIIPAAVPIGNVILLMNFFRGIPKSLEEAAEIDGASPFQVLWKVMLPMSLPALATLSLFCIVGHWNDYFTAILYINRTVNYPLQTYIRQITAAFDMSKITNIELLKQYLQVSSRNLNSAKIVVSVIPLLLIYPFLQKYFVTGIVMGAVKE</sequence>
<keyword evidence="5 7" id="KW-1133">Transmembrane helix</keyword>
<dbReference type="InterPro" id="IPR035906">
    <property type="entry name" value="MetI-like_sf"/>
</dbReference>
<evidence type="ECO:0000256" key="1">
    <source>
        <dbReference type="ARBA" id="ARBA00004651"/>
    </source>
</evidence>
<dbReference type="SUPFAM" id="SSF161098">
    <property type="entry name" value="MetI-like"/>
    <property type="match status" value="1"/>
</dbReference>
<dbReference type="GO" id="GO:0005886">
    <property type="term" value="C:plasma membrane"/>
    <property type="evidence" value="ECO:0007669"/>
    <property type="project" value="UniProtKB-SubCell"/>
</dbReference>